<feature type="coiled-coil region" evidence="5">
    <location>
        <begin position="317"/>
        <end position="345"/>
    </location>
</feature>
<dbReference type="CDD" id="cd04489">
    <property type="entry name" value="ExoVII_LU_OBF"/>
    <property type="match status" value="1"/>
</dbReference>
<dbReference type="NCBIfam" id="TIGR00237">
    <property type="entry name" value="xseA"/>
    <property type="match status" value="1"/>
</dbReference>
<evidence type="ECO:0000259" key="7">
    <source>
        <dbReference type="Pfam" id="PF13742"/>
    </source>
</evidence>
<dbReference type="InterPro" id="IPR025824">
    <property type="entry name" value="OB-fold_nuc-bd_dom"/>
</dbReference>
<dbReference type="PANTHER" id="PTHR30008">
    <property type="entry name" value="EXODEOXYRIBONUCLEASE 7 LARGE SUBUNIT"/>
    <property type="match status" value="1"/>
</dbReference>
<evidence type="ECO:0000256" key="1">
    <source>
        <dbReference type="ARBA" id="ARBA00022490"/>
    </source>
</evidence>
<dbReference type="PANTHER" id="PTHR30008:SF0">
    <property type="entry name" value="EXODEOXYRIBONUCLEASE 7 LARGE SUBUNIT"/>
    <property type="match status" value="1"/>
</dbReference>
<dbReference type="InterPro" id="IPR020579">
    <property type="entry name" value="Exonuc_VII_lsu_C"/>
</dbReference>
<dbReference type="Pfam" id="PF02601">
    <property type="entry name" value="Exonuc_VII_L"/>
    <property type="match status" value="1"/>
</dbReference>
<dbReference type="GO" id="GO:0006308">
    <property type="term" value="P:DNA catabolic process"/>
    <property type="evidence" value="ECO:0007669"/>
    <property type="project" value="InterPro"/>
</dbReference>
<evidence type="ECO:0000256" key="3">
    <source>
        <dbReference type="ARBA" id="ARBA00022801"/>
    </source>
</evidence>
<dbReference type="EMBL" id="VSSQ01000397">
    <property type="protein sequence ID" value="MPL93613.1"/>
    <property type="molecule type" value="Genomic_DNA"/>
</dbReference>
<dbReference type="HAMAP" id="MF_00378">
    <property type="entry name" value="Exonuc_7_L"/>
    <property type="match status" value="1"/>
</dbReference>
<organism evidence="8">
    <name type="scientific">bioreactor metagenome</name>
    <dbReference type="NCBI Taxonomy" id="1076179"/>
    <lineage>
        <taxon>unclassified sequences</taxon>
        <taxon>metagenomes</taxon>
        <taxon>ecological metagenomes</taxon>
    </lineage>
</organism>
<keyword evidence="5" id="KW-0175">Coiled coil</keyword>
<reference evidence="8" key="1">
    <citation type="submission" date="2019-08" db="EMBL/GenBank/DDBJ databases">
        <authorList>
            <person name="Kucharzyk K."/>
            <person name="Murdoch R.W."/>
            <person name="Higgins S."/>
            <person name="Loffler F."/>
        </authorList>
    </citation>
    <scope>NUCLEOTIDE SEQUENCE</scope>
</reference>
<accession>A0A644VT82</accession>
<dbReference type="EC" id="3.1.11.6" evidence="8"/>
<sequence>MKIKTLTVSELNSYIKKTLDNDFILNNLLVRGEISNLKYHSSGHIYFSLKDSTSKINCVMFKSNSISLDFKLQEGMEVIANARCSIYSETGSLQLYIEKLQKEGIGELHIKFEKLKKQLQKEGYFDEIHKKAIPKMPRRIGVVTSETGAVIRDIINVSRRRSSFVDIVLYPALVQGEKAYKTIIDGIKFFNTNKNVDVIIIGRGGGSIEELWNFNEEELAKEIFNSKIPIISAVGHEVDFTISDFVSDYRASTPSQAAEIAVPLESDIIKEIENYNKRIKEIAFNKFNYEKERLFNYKKILQLNNPEVTLSNSYLEIDNIQDKMKKIINNRIEKEKLKLKSLNDILEAHNPINVLKKGYTIIEDNDKNIISSKKALKDFEEIKIIFKDGNVKGKIISIE</sequence>
<comment type="caution">
    <text evidence="8">The sequence shown here is derived from an EMBL/GenBank/DDBJ whole genome shotgun (WGS) entry which is preliminary data.</text>
</comment>
<evidence type="ECO:0000256" key="4">
    <source>
        <dbReference type="ARBA" id="ARBA00022839"/>
    </source>
</evidence>
<evidence type="ECO:0000256" key="2">
    <source>
        <dbReference type="ARBA" id="ARBA00022722"/>
    </source>
</evidence>
<evidence type="ECO:0000259" key="6">
    <source>
        <dbReference type="Pfam" id="PF02601"/>
    </source>
</evidence>
<evidence type="ECO:0000313" key="8">
    <source>
        <dbReference type="EMBL" id="MPL93613.1"/>
    </source>
</evidence>
<feature type="domain" description="Exonuclease VII large subunit C-terminal" evidence="6">
    <location>
        <begin position="124"/>
        <end position="343"/>
    </location>
</feature>
<dbReference type="InterPro" id="IPR003753">
    <property type="entry name" value="Exonuc_VII_L"/>
</dbReference>
<dbReference type="AlphaFoldDB" id="A0A644VT82"/>
<dbReference type="GO" id="GO:0009318">
    <property type="term" value="C:exodeoxyribonuclease VII complex"/>
    <property type="evidence" value="ECO:0007669"/>
    <property type="project" value="InterPro"/>
</dbReference>
<keyword evidence="3 8" id="KW-0378">Hydrolase</keyword>
<keyword evidence="2" id="KW-0540">Nuclease</keyword>
<keyword evidence="4" id="KW-0269">Exonuclease</keyword>
<name>A0A644VT82_9ZZZZ</name>
<dbReference type="GO" id="GO:0003676">
    <property type="term" value="F:nucleic acid binding"/>
    <property type="evidence" value="ECO:0007669"/>
    <property type="project" value="InterPro"/>
</dbReference>
<proteinExistence type="inferred from homology"/>
<dbReference type="GO" id="GO:0008855">
    <property type="term" value="F:exodeoxyribonuclease VII activity"/>
    <property type="evidence" value="ECO:0007669"/>
    <property type="project" value="UniProtKB-EC"/>
</dbReference>
<evidence type="ECO:0000256" key="5">
    <source>
        <dbReference type="SAM" id="Coils"/>
    </source>
</evidence>
<protein>
    <submittedName>
        <fullName evidence="8">Exodeoxyribonuclease 7 large subunit</fullName>
        <ecNumber evidence="8">3.1.11.6</ecNumber>
    </submittedName>
</protein>
<gene>
    <name evidence="8" type="primary">xseA_12</name>
    <name evidence="8" type="ORF">SDC9_39747</name>
</gene>
<keyword evidence="1" id="KW-0963">Cytoplasm</keyword>
<dbReference type="Pfam" id="PF13742">
    <property type="entry name" value="tRNA_anti_2"/>
    <property type="match status" value="1"/>
</dbReference>
<feature type="domain" description="OB-fold nucleic acid binding" evidence="7">
    <location>
        <begin position="6"/>
        <end position="100"/>
    </location>
</feature>